<dbReference type="Proteomes" id="UP000192050">
    <property type="component" value="Chromosome"/>
</dbReference>
<evidence type="ECO:0000313" key="2">
    <source>
        <dbReference type="EMBL" id="ARD85299.1"/>
    </source>
</evidence>
<dbReference type="STRING" id="74969.FAD_1441"/>
<dbReference type="InterPro" id="IPR036873">
    <property type="entry name" value="Rhodanese-like_dom_sf"/>
</dbReference>
<dbReference type="EMBL" id="CP015363">
    <property type="protein sequence ID" value="ARD85299.1"/>
    <property type="molecule type" value="Genomic_DNA"/>
</dbReference>
<dbReference type="InterPro" id="IPR052367">
    <property type="entry name" value="Thiosulfate_ST/Rhodanese-like"/>
</dbReference>
<gene>
    <name evidence="2" type="ORF">FAD_1441</name>
    <name evidence="3" type="ORF">HLB00_01315</name>
</gene>
<dbReference type="Gene3D" id="3.40.250.10">
    <property type="entry name" value="Rhodanese-like domain"/>
    <property type="match status" value="1"/>
</dbReference>
<proteinExistence type="predicted"/>
<feature type="domain" description="Rhodanese" evidence="1">
    <location>
        <begin position="30"/>
        <end position="118"/>
    </location>
</feature>
<dbReference type="CDD" id="cd00158">
    <property type="entry name" value="RHOD"/>
    <property type="match status" value="1"/>
</dbReference>
<accession>A0A1V0N5C4</accession>
<dbReference type="Pfam" id="PF00581">
    <property type="entry name" value="Rhodanese"/>
    <property type="match status" value="1"/>
</dbReference>
<dbReference type="Proteomes" id="UP000546917">
    <property type="component" value="Unassembled WGS sequence"/>
</dbReference>
<keyword evidence="4" id="KW-1185">Reference proteome</keyword>
<evidence type="ECO:0000313" key="4">
    <source>
        <dbReference type="Proteomes" id="UP000192050"/>
    </source>
</evidence>
<dbReference type="SUPFAM" id="SSF52821">
    <property type="entry name" value="Rhodanese/Cell cycle control phosphatase"/>
    <property type="match status" value="1"/>
</dbReference>
<dbReference type="PROSITE" id="PS50206">
    <property type="entry name" value="RHODANESE_3"/>
    <property type="match status" value="1"/>
</dbReference>
<dbReference type="OrthoDB" id="135517at2157"/>
<dbReference type="PANTHER" id="PTHR45431:SF3">
    <property type="entry name" value="RHODANESE-LIKE DOMAIN-CONTAINING PROTEIN 15, CHLOROPLASTIC"/>
    <property type="match status" value="1"/>
</dbReference>
<dbReference type="PANTHER" id="PTHR45431">
    <property type="entry name" value="RHODANESE-LIKE DOMAIN-CONTAINING PROTEIN 15, CHLOROPLASTIC"/>
    <property type="match status" value="1"/>
</dbReference>
<dbReference type="EMBL" id="JABGBP010000038">
    <property type="protein sequence ID" value="NOL59476.1"/>
    <property type="molecule type" value="Genomic_DNA"/>
</dbReference>
<dbReference type="SMART" id="SM00450">
    <property type="entry name" value="RHOD"/>
    <property type="match status" value="1"/>
</dbReference>
<dbReference type="KEGG" id="fai:FAD_1441"/>
<dbReference type="GeneID" id="84218033"/>
<organism evidence="2 4">
    <name type="scientific">Ferroplasma acidiphilum</name>
    <dbReference type="NCBI Taxonomy" id="74969"/>
    <lineage>
        <taxon>Archaea</taxon>
        <taxon>Methanobacteriati</taxon>
        <taxon>Thermoplasmatota</taxon>
        <taxon>Thermoplasmata</taxon>
        <taxon>Thermoplasmatales</taxon>
        <taxon>Ferroplasmaceae</taxon>
        <taxon>Ferroplasma</taxon>
    </lineage>
</organism>
<reference evidence="3 5" key="2">
    <citation type="submission" date="2020-05" db="EMBL/GenBank/DDBJ databases">
        <authorList>
            <person name="Zhang R."/>
        </authorList>
    </citation>
    <scope>NUCLEOTIDE SEQUENCE [LARGE SCALE GENOMIC DNA]</scope>
    <source>
        <strain evidence="3 5">DSM 28986</strain>
    </source>
</reference>
<dbReference type="RefSeq" id="WP_081142906.1">
    <property type="nucleotide sequence ID" value="NZ_CP015363.1"/>
</dbReference>
<name>A0A1V0N5C4_9ARCH</name>
<evidence type="ECO:0000313" key="3">
    <source>
        <dbReference type="EMBL" id="NOL59476.1"/>
    </source>
</evidence>
<evidence type="ECO:0000313" key="5">
    <source>
        <dbReference type="Proteomes" id="UP000546917"/>
    </source>
</evidence>
<keyword evidence="2" id="KW-0808">Transferase</keyword>
<reference evidence="2 4" key="1">
    <citation type="submission" date="2011-10" db="EMBL/GenBank/DDBJ databases">
        <title>Metabolic and evolutionary patterns in the extreme acidophile Ferroplasma acidiphilum.</title>
        <authorList>
            <person name="Golyshina O.V."/>
            <person name="Kozyavkin S.A."/>
            <person name="Tatusov R.L."/>
            <person name="Slesarev A.I."/>
            <person name="Golyshin P.N."/>
        </authorList>
    </citation>
    <scope>NUCLEOTIDE SEQUENCE [LARGE SCALE GENOMIC DNA]</scope>
    <source>
        <strain evidence="2">Berkeley</strain>
        <strain evidence="4">Y</strain>
    </source>
</reference>
<sequence length="118" mass="13911">MSIKNYFRGSDYFNQPQELENLTPEKLTALKEKYPVIDVRTGFEYRHGHIKGAIPYKLGKEDEIEKKFPKDEPIILICKTGHRSRAAANRLVRKGYKKLYHLEGGMDKWRKENFPVEK</sequence>
<dbReference type="InterPro" id="IPR001763">
    <property type="entry name" value="Rhodanese-like_dom"/>
</dbReference>
<dbReference type="AlphaFoldDB" id="A0A1V0N5C4"/>
<protein>
    <submittedName>
        <fullName evidence="3">Rhodanese-like domain-containing protein</fullName>
    </submittedName>
    <submittedName>
        <fullName evidence="2">Rhodanese-related sulfurtransferase</fullName>
    </submittedName>
</protein>
<dbReference type="GO" id="GO:0016740">
    <property type="term" value="F:transferase activity"/>
    <property type="evidence" value="ECO:0007669"/>
    <property type="project" value="UniProtKB-KW"/>
</dbReference>
<evidence type="ECO:0000259" key="1">
    <source>
        <dbReference type="PROSITE" id="PS50206"/>
    </source>
</evidence>